<dbReference type="PANTHER" id="PTHR47271">
    <property type="entry name" value="ARGININE DEIMINASE"/>
    <property type="match status" value="1"/>
</dbReference>
<dbReference type="PIRSF" id="PIRSF006356">
    <property type="entry name" value="Arg_deiminase"/>
    <property type="match status" value="1"/>
</dbReference>
<dbReference type="PRINTS" id="PR01466">
    <property type="entry name" value="ARGDEIMINASE"/>
</dbReference>
<comment type="subcellular location">
    <subcellularLocation>
        <location evidence="3">Cytoplasm</location>
    </subcellularLocation>
</comment>
<dbReference type="GO" id="GO:0016990">
    <property type="term" value="F:arginine deiminase activity"/>
    <property type="evidence" value="ECO:0007669"/>
    <property type="project" value="UniProtKB-UniRule"/>
</dbReference>
<sequence length="416" mass="46507">MANLLYVHNEIGRLQRVLVHRPGRELLNLMPRDLNRLLFDDIPFLEVAREEHDQFVELLCAEGAQVVYLEDLCAEALDAAGSRGEFTDAWLDESGLKGGRVRAAVHEYLDALPTTRALVDRCIAGLRKNELDLSGHAGTTLASIVGYDRDTETDLLIEPMPNAYFTRDPFAVVGRGVALNHMYSKTRRRETLLGRFVFRDHPDYRDAPLWYRRDATYHMEGGDILNLGPRTLAIGISQRTEAAAIDDLAQHMLWALAEHCEIEAIYAFNIPVSRAFMHLDTVFTQIDVDKFTVHPAILGNLQVFRLTRGVRQGEVRIEEMNDHLERVLAHALGLDCVTLIRCGGGDPVAAAREQWNDGSNTLAVAPGRICVYQRNTVTNEALYRAGLELIEVPSAELSRGRGGPRCMSMPLARADV</sequence>
<comment type="pathway">
    <text evidence="3">Amino-acid degradation; L-arginine degradation via ADI pathway; carbamoyl phosphate from L-arginine: step 1/2.</text>
</comment>
<dbReference type="UniPathway" id="UPA00254">
    <property type="reaction ID" value="UER00364"/>
</dbReference>
<feature type="active site" description="Amidino-cysteine intermediate" evidence="3 4">
    <location>
        <position position="406"/>
    </location>
</feature>
<comment type="caution">
    <text evidence="5">The sequence shown here is derived from an EMBL/GenBank/DDBJ whole genome shotgun (WGS) entry which is preliminary data.</text>
</comment>
<dbReference type="NCBIfam" id="NF002381">
    <property type="entry name" value="PRK01388.1"/>
    <property type="match status" value="1"/>
</dbReference>
<name>U2TPX8_9ACTN</name>
<dbReference type="PANTHER" id="PTHR47271:SF2">
    <property type="entry name" value="ARGININE DEIMINASE"/>
    <property type="match status" value="1"/>
</dbReference>
<dbReference type="SUPFAM" id="SSF55909">
    <property type="entry name" value="Pentein"/>
    <property type="match status" value="1"/>
</dbReference>
<comment type="catalytic activity">
    <reaction evidence="3">
        <text>L-arginine + H2O = L-citrulline + NH4(+)</text>
        <dbReference type="Rhea" id="RHEA:19597"/>
        <dbReference type="ChEBI" id="CHEBI:15377"/>
        <dbReference type="ChEBI" id="CHEBI:28938"/>
        <dbReference type="ChEBI" id="CHEBI:32682"/>
        <dbReference type="ChEBI" id="CHEBI:57743"/>
        <dbReference type="EC" id="3.5.3.6"/>
    </reaction>
</comment>
<evidence type="ECO:0000256" key="3">
    <source>
        <dbReference type="HAMAP-Rule" id="MF_00242"/>
    </source>
</evidence>
<dbReference type="Gene3D" id="3.75.10.10">
    <property type="entry name" value="L-arginine/glycine Amidinotransferase, Chain A"/>
    <property type="match status" value="1"/>
</dbReference>
<evidence type="ECO:0000313" key="5">
    <source>
        <dbReference type="EMBL" id="ERL08163.1"/>
    </source>
</evidence>
<dbReference type="HAMAP" id="MF_00242">
    <property type="entry name" value="Arg_deiminase"/>
    <property type="match status" value="1"/>
</dbReference>
<dbReference type="GO" id="GO:0019546">
    <property type="term" value="P:L-arginine deiminase pathway"/>
    <property type="evidence" value="ECO:0007669"/>
    <property type="project" value="TreeGrafter"/>
</dbReference>
<reference evidence="5 6" key="1">
    <citation type="submission" date="2013-08" db="EMBL/GenBank/DDBJ databases">
        <authorList>
            <person name="Durkin A.S."/>
            <person name="Haft D.R."/>
            <person name="McCorrison J."/>
            <person name="Torralba M."/>
            <person name="Gillis M."/>
            <person name="Haft D.H."/>
            <person name="Methe B."/>
            <person name="Sutton G."/>
            <person name="Nelson K.E."/>
        </authorList>
    </citation>
    <scope>NUCLEOTIDE SEQUENCE [LARGE SCALE GENOMIC DNA]</scope>
    <source>
        <strain evidence="5 6">F0195</strain>
    </source>
</reference>
<proteinExistence type="inferred from homology"/>
<protein>
    <recommendedName>
        <fullName evidence="3">Arginine deiminase</fullName>
        <shortName evidence="3">ADI</shortName>
        <ecNumber evidence="3">3.5.3.6</ecNumber>
    </recommendedName>
    <alternativeName>
        <fullName evidence="3">Arginine dihydrolase</fullName>
        <shortName evidence="3">AD</shortName>
    </alternativeName>
</protein>
<evidence type="ECO:0000256" key="1">
    <source>
        <dbReference type="ARBA" id="ARBA00010206"/>
    </source>
</evidence>
<dbReference type="Pfam" id="PF02274">
    <property type="entry name" value="ADI"/>
    <property type="match status" value="1"/>
</dbReference>
<organism evidence="5 6">
    <name type="scientific">Olsenella profusa F0195</name>
    <dbReference type="NCBI Taxonomy" id="1125712"/>
    <lineage>
        <taxon>Bacteria</taxon>
        <taxon>Bacillati</taxon>
        <taxon>Actinomycetota</taxon>
        <taxon>Coriobacteriia</taxon>
        <taxon>Coriobacteriales</taxon>
        <taxon>Atopobiaceae</taxon>
        <taxon>Olsenella</taxon>
    </lineage>
</organism>
<dbReference type="OrthoDB" id="9807502at2"/>
<keyword evidence="3" id="KW-0056">Arginine metabolism</keyword>
<evidence type="ECO:0000313" key="6">
    <source>
        <dbReference type="Proteomes" id="UP000016638"/>
    </source>
</evidence>
<dbReference type="STRING" id="1125712.HMPREF1316_0202"/>
<accession>U2TPX8</accession>
<evidence type="ECO:0000256" key="4">
    <source>
        <dbReference type="PIRSR" id="PIRSR006356-1"/>
    </source>
</evidence>
<gene>
    <name evidence="3" type="primary">arcA</name>
    <name evidence="5" type="ORF">HMPREF1316_0202</name>
</gene>
<dbReference type="EMBL" id="AWEZ01000045">
    <property type="protein sequence ID" value="ERL08163.1"/>
    <property type="molecule type" value="Genomic_DNA"/>
</dbReference>
<keyword evidence="3" id="KW-0963">Cytoplasm</keyword>
<comment type="similarity">
    <text evidence="1 3">Belongs to the arginine deiminase family.</text>
</comment>
<dbReference type="RefSeq" id="WP_021726032.1">
    <property type="nucleotide sequence ID" value="NZ_AWEZ01000045.1"/>
</dbReference>
<keyword evidence="2 3" id="KW-0378">Hydrolase</keyword>
<dbReference type="GO" id="GO:0005737">
    <property type="term" value="C:cytoplasm"/>
    <property type="evidence" value="ECO:0007669"/>
    <property type="project" value="UniProtKB-SubCell"/>
</dbReference>
<dbReference type="Proteomes" id="UP000016638">
    <property type="component" value="Unassembled WGS sequence"/>
</dbReference>
<dbReference type="Gene3D" id="1.10.3930.10">
    <property type="entry name" value="Arginine deiminase"/>
    <property type="match status" value="1"/>
</dbReference>
<dbReference type="eggNOG" id="COG2235">
    <property type="taxonomic scope" value="Bacteria"/>
</dbReference>
<dbReference type="PATRIC" id="fig|1125712.3.peg.1327"/>
<dbReference type="AlphaFoldDB" id="U2TPX8"/>
<evidence type="ECO:0000256" key="2">
    <source>
        <dbReference type="ARBA" id="ARBA00022801"/>
    </source>
</evidence>
<dbReference type="EC" id="3.5.3.6" evidence="3"/>
<dbReference type="InterPro" id="IPR003876">
    <property type="entry name" value="Arg_deiminase"/>
</dbReference>
<keyword evidence="6" id="KW-1185">Reference proteome</keyword>